<evidence type="ECO:0000313" key="2">
    <source>
        <dbReference type="EMBL" id="TDL18993.1"/>
    </source>
</evidence>
<keyword evidence="3" id="KW-1185">Reference proteome</keyword>
<dbReference type="VEuPathDB" id="FungiDB:BD410DRAFT_774362"/>
<dbReference type="CDD" id="cd18724">
    <property type="entry name" value="PIN_LabA-like"/>
    <property type="match status" value="1"/>
</dbReference>
<gene>
    <name evidence="2" type="ORF">BD410DRAFT_774362</name>
</gene>
<feature type="region of interest" description="Disordered" evidence="1">
    <location>
        <begin position="134"/>
        <end position="242"/>
    </location>
</feature>
<evidence type="ECO:0000256" key="1">
    <source>
        <dbReference type="SAM" id="MobiDB-lite"/>
    </source>
</evidence>
<feature type="compositionally biased region" description="Basic and acidic residues" evidence="1">
    <location>
        <begin position="393"/>
        <end position="405"/>
    </location>
</feature>
<proteinExistence type="predicted"/>
<accession>A0A4Y7PU93</accession>
<dbReference type="AlphaFoldDB" id="A0A4Y7PU93"/>
<dbReference type="STRING" id="50990.A0A4Y7PU93"/>
<feature type="compositionally biased region" description="Acidic residues" evidence="1">
    <location>
        <begin position="192"/>
        <end position="202"/>
    </location>
</feature>
<dbReference type="OrthoDB" id="5590473at2759"/>
<protein>
    <recommendedName>
        <fullName evidence="4">NYN domain-containing protein</fullName>
    </recommendedName>
</protein>
<evidence type="ECO:0008006" key="4">
    <source>
        <dbReference type="Google" id="ProtNLM"/>
    </source>
</evidence>
<dbReference type="Proteomes" id="UP000294933">
    <property type="component" value="Unassembled WGS sequence"/>
</dbReference>
<feature type="compositionally biased region" description="Basic residues" evidence="1">
    <location>
        <begin position="161"/>
        <end position="171"/>
    </location>
</feature>
<dbReference type="EMBL" id="ML170201">
    <property type="protein sequence ID" value="TDL18993.1"/>
    <property type="molecule type" value="Genomic_DNA"/>
</dbReference>
<evidence type="ECO:0000313" key="3">
    <source>
        <dbReference type="Proteomes" id="UP000294933"/>
    </source>
</evidence>
<name>A0A4Y7PU93_9AGAM</name>
<feature type="compositionally biased region" description="Polar residues" evidence="1">
    <location>
        <begin position="414"/>
        <end position="426"/>
    </location>
</feature>
<feature type="compositionally biased region" description="Basic residues" evidence="1">
    <location>
        <begin position="227"/>
        <end position="241"/>
    </location>
</feature>
<feature type="compositionally biased region" description="Polar residues" evidence="1">
    <location>
        <begin position="139"/>
        <end position="151"/>
    </location>
</feature>
<organism evidence="2 3">
    <name type="scientific">Rickenella mellea</name>
    <dbReference type="NCBI Taxonomy" id="50990"/>
    <lineage>
        <taxon>Eukaryota</taxon>
        <taxon>Fungi</taxon>
        <taxon>Dikarya</taxon>
        <taxon>Basidiomycota</taxon>
        <taxon>Agaricomycotina</taxon>
        <taxon>Agaricomycetes</taxon>
        <taxon>Hymenochaetales</taxon>
        <taxon>Rickenellaceae</taxon>
        <taxon>Rickenella</taxon>
    </lineage>
</organism>
<feature type="compositionally biased region" description="Polar residues" evidence="1">
    <location>
        <begin position="172"/>
        <end position="185"/>
    </location>
</feature>
<feature type="region of interest" description="Disordered" evidence="1">
    <location>
        <begin position="390"/>
        <end position="465"/>
    </location>
</feature>
<feature type="region of interest" description="Disordered" evidence="1">
    <location>
        <begin position="1"/>
        <end position="33"/>
    </location>
</feature>
<feature type="compositionally biased region" description="Low complexity" evidence="1">
    <location>
        <begin position="1"/>
        <end position="22"/>
    </location>
</feature>
<sequence>MDQSDTATSPTPFSPFSPTQSFGSEGGTSDEPVTLGHFATVFRELNEIVRNPIWPGPMLLPTPTSSMVVSASDSEQEVVHTVWSHGPIADYLSSSSDRLESETEAEVADTVDQPSLGYLDGVLGFIAAERERFAAQRETGPQASSQASTSEHAWRHVIEPRRRRRRKRGRHGTTSNATMDSTLENESICADGDGDGDADADADGASSEPEFGPRDVKGKSVPATPLRVRKQRAQHLPRLAHSRSTPSLRLAIPSPPDPRVLRLRALATKLRLLFPEDTRCLSTVLLNDTPDPTDFIDPRGRPTEAADPPTHIFIDHSNILIGFINYLKRNPPHPRRTRTHLSHAALALILERGRPVARRVLATSSPLYQPMEGAEHLGYEVRVYARVPDTGDGADRLRAERDSRAKRGQGHGRTLSTGATSTTESDPGSAAPSRPPGHSRSNSGTAGMTNGAGGSNGAGPSSSSVRVKYREQGVDELLQLKLHQSIASVDVAPPGSTIVLATGDGNVGQFNEEGFLGCVRTALKKGWHVELYAWELGLSKAWSREFGGMKGFSVIGLEKFGQDLLELP</sequence>
<reference evidence="2 3" key="1">
    <citation type="submission" date="2018-06" db="EMBL/GenBank/DDBJ databases">
        <title>A transcriptomic atlas of mushroom development highlights an independent origin of complex multicellularity.</title>
        <authorList>
            <consortium name="DOE Joint Genome Institute"/>
            <person name="Krizsan K."/>
            <person name="Almasi E."/>
            <person name="Merenyi Z."/>
            <person name="Sahu N."/>
            <person name="Viragh M."/>
            <person name="Koszo T."/>
            <person name="Mondo S."/>
            <person name="Kiss B."/>
            <person name="Balint B."/>
            <person name="Kues U."/>
            <person name="Barry K."/>
            <person name="Hegedus J.C."/>
            <person name="Henrissat B."/>
            <person name="Johnson J."/>
            <person name="Lipzen A."/>
            <person name="Ohm R."/>
            <person name="Nagy I."/>
            <person name="Pangilinan J."/>
            <person name="Yan J."/>
            <person name="Xiong Y."/>
            <person name="Grigoriev I.V."/>
            <person name="Hibbett D.S."/>
            <person name="Nagy L.G."/>
        </authorList>
    </citation>
    <scope>NUCLEOTIDE SEQUENCE [LARGE SCALE GENOMIC DNA]</scope>
    <source>
        <strain evidence="2 3">SZMC22713</strain>
    </source>
</reference>